<accession>A0AAD7D2H3</accession>
<gene>
    <name evidence="1" type="ORF">B0H17DRAFT_838835</name>
</gene>
<dbReference type="Proteomes" id="UP001221757">
    <property type="component" value="Unassembled WGS sequence"/>
</dbReference>
<reference evidence="1" key="1">
    <citation type="submission" date="2023-03" db="EMBL/GenBank/DDBJ databases">
        <title>Massive genome expansion in bonnet fungi (Mycena s.s.) driven by repeated elements and novel gene families across ecological guilds.</title>
        <authorList>
            <consortium name="Lawrence Berkeley National Laboratory"/>
            <person name="Harder C.B."/>
            <person name="Miyauchi S."/>
            <person name="Viragh M."/>
            <person name="Kuo A."/>
            <person name="Thoen E."/>
            <person name="Andreopoulos B."/>
            <person name="Lu D."/>
            <person name="Skrede I."/>
            <person name="Drula E."/>
            <person name="Henrissat B."/>
            <person name="Morin E."/>
            <person name="Kohler A."/>
            <person name="Barry K."/>
            <person name="LaButti K."/>
            <person name="Morin E."/>
            <person name="Salamov A."/>
            <person name="Lipzen A."/>
            <person name="Mereny Z."/>
            <person name="Hegedus B."/>
            <person name="Baldrian P."/>
            <person name="Stursova M."/>
            <person name="Weitz H."/>
            <person name="Taylor A."/>
            <person name="Grigoriev I.V."/>
            <person name="Nagy L.G."/>
            <person name="Martin F."/>
            <person name="Kauserud H."/>
        </authorList>
    </citation>
    <scope>NUCLEOTIDE SEQUENCE</scope>
    <source>
        <strain evidence="1">CBHHK067</strain>
    </source>
</reference>
<dbReference type="EMBL" id="JARKIE010000180">
    <property type="protein sequence ID" value="KAJ7670445.1"/>
    <property type="molecule type" value="Genomic_DNA"/>
</dbReference>
<organism evidence="1 2">
    <name type="scientific">Mycena rosella</name>
    <name type="common">Pink bonnet</name>
    <name type="synonym">Agaricus rosellus</name>
    <dbReference type="NCBI Taxonomy" id="1033263"/>
    <lineage>
        <taxon>Eukaryota</taxon>
        <taxon>Fungi</taxon>
        <taxon>Dikarya</taxon>
        <taxon>Basidiomycota</taxon>
        <taxon>Agaricomycotina</taxon>
        <taxon>Agaricomycetes</taxon>
        <taxon>Agaricomycetidae</taxon>
        <taxon>Agaricales</taxon>
        <taxon>Marasmiineae</taxon>
        <taxon>Mycenaceae</taxon>
        <taxon>Mycena</taxon>
    </lineage>
</organism>
<evidence type="ECO:0000313" key="2">
    <source>
        <dbReference type="Proteomes" id="UP001221757"/>
    </source>
</evidence>
<protein>
    <submittedName>
        <fullName evidence="1">Uncharacterized protein</fullName>
    </submittedName>
</protein>
<name>A0AAD7D2H3_MYCRO</name>
<feature type="non-terminal residue" evidence="1">
    <location>
        <position position="143"/>
    </location>
</feature>
<keyword evidence="2" id="KW-1185">Reference proteome</keyword>
<dbReference type="AlphaFoldDB" id="A0AAD7D2H3"/>
<proteinExistence type="predicted"/>
<comment type="caution">
    <text evidence="1">The sequence shown here is derived from an EMBL/GenBank/DDBJ whole genome shotgun (WGS) entry which is preliminary data.</text>
</comment>
<sequence>MAENLPEEITKEILTLVFEPNPDLYNFFNLKISMTSTFRPKPMACVTVSKTWNRIRTPLLYCTVILKSKVQAEALATALGRREELGPCIKNLMVRGGYGRSMKTILASMANLQTIWLTLSFASKESITGLLSGLHLVNPRELI</sequence>
<evidence type="ECO:0000313" key="1">
    <source>
        <dbReference type="EMBL" id="KAJ7670445.1"/>
    </source>
</evidence>